<evidence type="ECO:0000256" key="12">
    <source>
        <dbReference type="ARBA" id="ARBA00023180"/>
    </source>
</evidence>
<keyword evidence="10" id="KW-0378">Hydrolase</keyword>
<evidence type="ECO:0000256" key="19">
    <source>
        <dbReference type="RuleBase" id="RU004335"/>
    </source>
</evidence>
<keyword evidence="13" id="KW-0119">Carbohydrate metabolism</keyword>
<dbReference type="Pfam" id="PF00332">
    <property type="entry name" value="Glyco_hydro_17"/>
    <property type="match status" value="1"/>
</dbReference>
<dbReference type="InterPro" id="IPR050732">
    <property type="entry name" value="Beta-glucan_modifiers"/>
</dbReference>
<dbReference type="GO" id="GO:0071555">
    <property type="term" value="P:cell wall organization"/>
    <property type="evidence" value="ECO:0007669"/>
    <property type="project" value="UniProtKB-KW"/>
</dbReference>
<evidence type="ECO:0000256" key="6">
    <source>
        <dbReference type="ARBA" id="ARBA00022475"/>
    </source>
</evidence>
<evidence type="ECO:0000256" key="18">
    <source>
        <dbReference type="ARBA" id="ARBA00043078"/>
    </source>
</evidence>
<protein>
    <recommendedName>
        <fullName evidence="5">glucan endo-1,3-beta-D-glucosidase</fullName>
        <ecNumber evidence="5">3.2.1.39</ecNumber>
    </recommendedName>
    <alternativeName>
        <fullName evidence="18">Endo-1,3-beta-glucanase btgC</fullName>
    </alternativeName>
    <alternativeName>
        <fullName evidence="17">Laminarinase btgC</fullName>
    </alternativeName>
</protein>
<keyword evidence="12" id="KW-0325">Glycoprotein</keyword>
<keyword evidence="21" id="KW-1185">Reference proteome</keyword>
<dbReference type="GO" id="GO:0009986">
    <property type="term" value="C:cell surface"/>
    <property type="evidence" value="ECO:0007669"/>
    <property type="project" value="TreeGrafter"/>
</dbReference>
<dbReference type="Proteomes" id="UP001149813">
    <property type="component" value="Unassembled WGS sequence"/>
</dbReference>
<proteinExistence type="inferred from homology"/>
<dbReference type="PANTHER" id="PTHR16631">
    <property type="entry name" value="GLUCAN 1,3-BETA-GLUCOSIDASE"/>
    <property type="match status" value="1"/>
</dbReference>
<evidence type="ECO:0000256" key="5">
    <source>
        <dbReference type="ARBA" id="ARBA00012780"/>
    </source>
</evidence>
<keyword evidence="7" id="KW-0134">Cell wall</keyword>
<dbReference type="InterPro" id="IPR000490">
    <property type="entry name" value="Glyco_hydro_17"/>
</dbReference>
<evidence type="ECO:0000256" key="11">
    <source>
        <dbReference type="ARBA" id="ARBA00023136"/>
    </source>
</evidence>
<accession>A0A9W7XV07</accession>
<dbReference type="InterPro" id="IPR017853">
    <property type="entry name" value="GH"/>
</dbReference>
<gene>
    <name evidence="20" type="ORF">LPJ53_006198</name>
</gene>
<dbReference type="GO" id="GO:0005576">
    <property type="term" value="C:extracellular region"/>
    <property type="evidence" value="ECO:0007669"/>
    <property type="project" value="TreeGrafter"/>
</dbReference>
<evidence type="ECO:0000256" key="7">
    <source>
        <dbReference type="ARBA" id="ARBA00022512"/>
    </source>
</evidence>
<evidence type="ECO:0000256" key="3">
    <source>
        <dbReference type="ARBA" id="ARBA00004401"/>
    </source>
</evidence>
<evidence type="ECO:0000256" key="17">
    <source>
        <dbReference type="ARBA" id="ARBA00042373"/>
    </source>
</evidence>
<dbReference type="SUPFAM" id="SSF51445">
    <property type="entry name" value="(Trans)glycosidases"/>
    <property type="match status" value="1"/>
</dbReference>
<dbReference type="GO" id="GO:0009277">
    <property type="term" value="C:fungal-type cell wall"/>
    <property type="evidence" value="ECO:0007669"/>
    <property type="project" value="TreeGrafter"/>
</dbReference>
<organism evidence="20 21">
    <name type="scientific">Coemansia erecta</name>
    <dbReference type="NCBI Taxonomy" id="147472"/>
    <lineage>
        <taxon>Eukaryota</taxon>
        <taxon>Fungi</taxon>
        <taxon>Fungi incertae sedis</taxon>
        <taxon>Zoopagomycota</taxon>
        <taxon>Kickxellomycotina</taxon>
        <taxon>Kickxellomycetes</taxon>
        <taxon>Kickxellales</taxon>
        <taxon>Kickxellaceae</taxon>
        <taxon>Coemansia</taxon>
    </lineage>
</organism>
<evidence type="ECO:0000256" key="4">
    <source>
        <dbReference type="ARBA" id="ARBA00008773"/>
    </source>
</evidence>
<evidence type="ECO:0000256" key="15">
    <source>
        <dbReference type="ARBA" id="ARBA00023326"/>
    </source>
</evidence>
<feature type="non-terminal residue" evidence="20">
    <location>
        <position position="1"/>
    </location>
</feature>
<evidence type="ECO:0000256" key="16">
    <source>
        <dbReference type="ARBA" id="ARBA00037649"/>
    </source>
</evidence>
<evidence type="ECO:0000313" key="20">
    <source>
        <dbReference type="EMBL" id="KAJ1718943.1"/>
    </source>
</evidence>
<reference evidence="20" key="1">
    <citation type="submission" date="2022-07" db="EMBL/GenBank/DDBJ databases">
        <title>Phylogenomic reconstructions and comparative analyses of Kickxellomycotina fungi.</title>
        <authorList>
            <person name="Reynolds N.K."/>
            <person name="Stajich J.E."/>
            <person name="Barry K."/>
            <person name="Grigoriev I.V."/>
            <person name="Crous P."/>
            <person name="Smith M.E."/>
        </authorList>
    </citation>
    <scope>NUCLEOTIDE SEQUENCE</scope>
    <source>
        <strain evidence="20">NBRC 32514</strain>
    </source>
</reference>
<evidence type="ECO:0000256" key="10">
    <source>
        <dbReference type="ARBA" id="ARBA00022801"/>
    </source>
</evidence>
<comment type="caution">
    <text evidence="20">The sequence shown here is derived from an EMBL/GenBank/DDBJ whole genome shotgun (WGS) entry which is preliminary data.</text>
</comment>
<dbReference type="PANTHER" id="PTHR16631:SF17">
    <property type="entry name" value="GLUCAN ENDO-1,3-BETA-GLUCOSIDASE BTGC"/>
    <property type="match status" value="1"/>
</dbReference>
<comment type="catalytic activity">
    <reaction evidence="1">
        <text>Hydrolysis of (1-&gt;3)-beta-D-glucosidic linkages in (1-&gt;3)-beta-D-glucans.</text>
        <dbReference type="EC" id="3.2.1.39"/>
    </reaction>
</comment>
<dbReference type="GO" id="GO:0042973">
    <property type="term" value="F:glucan endo-1,3-beta-D-glucosidase activity"/>
    <property type="evidence" value="ECO:0007669"/>
    <property type="project" value="UniProtKB-EC"/>
</dbReference>
<comment type="function">
    <text evidence="16">Glucanases play a role in cell expansion during growth, in cell-cell fusion during mating, and in spore release during sporulation. This enzyme may be involved in beta-glucan degradation. Active on laminarin and lichenan.</text>
</comment>
<evidence type="ECO:0000256" key="13">
    <source>
        <dbReference type="ARBA" id="ARBA00023277"/>
    </source>
</evidence>
<evidence type="ECO:0000256" key="9">
    <source>
        <dbReference type="ARBA" id="ARBA00022729"/>
    </source>
</evidence>
<dbReference type="GO" id="GO:0005886">
    <property type="term" value="C:plasma membrane"/>
    <property type="evidence" value="ECO:0007669"/>
    <property type="project" value="UniProtKB-SubCell"/>
</dbReference>
<dbReference type="Gene3D" id="3.20.20.80">
    <property type="entry name" value="Glycosidases"/>
    <property type="match status" value="1"/>
</dbReference>
<evidence type="ECO:0000256" key="14">
    <source>
        <dbReference type="ARBA" id="ARBA00023316"/>
    </source>
</evidence>
<comment type="subcellular location">
    <subcellularLocation>
        <location evidence="3">Cell membrane</location>
        <topology evidence="3">Single-pass type II membrane protein</topology>
    </subcellularLocation>
    <subcellularLocation>
        <location evidence="2">Secreted</location>
        <location evidence="2">Cell wall</location>
    </subcellularLocation>
</comment>
<keyword evidence="6" id="KW-1003">Cell membrane</keyword>
<dbReference type="GO" id="GO:0000272">
    <property type="term" value="P:polysaccharide catabolic process"/>
    <property type="evidence" value="ECO:0007669"/>
    <property type="project" value="UniProtKB-KW"/>
</dbReference>
<keyword evidence="15" id="KW-0624">Polysaccharide degradation</keyword>
<keyword evidence="11" id="KW-0472">Membrane</keyword>
<keyword evidence="8" id="KW-0964">Secreted</keyword>
<dbReference type="EMBL" id="JANBOJ010000559">
    <property type="protein sequence ID" value="KAJ1718943.1"/>
    <property type="molecule type" value="Genomic_DNA"/>
</dbReference>
<evidence type="ECO:0000256" key="1">
    <source>
        <dbReference type="ARBA" id="ARBA00000382"/>
    </source>
</evidence>
<comment type="similarity">
    <text evidence="4 19">Belongs to the glycosyl hydrolase 17 family.</text>
</comment>
<sequence>INVYSIFDGTFASMDASVQSVIQRANSVKSSVAGGKQVRFGETGWSSAGSTGPSPLSLENEIAYAQKFKCAAASAGYTYFYFEAKDAEWKQGQSASEQSFGIFNSGFTPKFDFSVLSNC</sequence>
<dbReference type="EC" id="3.2.1.39" evidence="5"/>
<name>A0A9W7XV07_9FUNG</name>
<evidence type="ECO:0000256" key="2">
    <source>
        <dbReference type="ARBA" id="ARBA00004191"/>
    </source>
</evidence>
<dbReference type="OrthoDB" id="77201at2759"/>
<evidence type="ECO:0000256" key="8">
    <source>
        <dbReference type="ARBA" id="ARBA00022525"/>
    </source>
</evidence>
<keyword evidence="14" id="KW-0961">Cell wall biogenesis/degradation</keyword>
<dbReference type="AlphaFoldDB" id="A0A9W7XV07"/>
<keyword evidence="9" id="KW-0732">Signal</keyword>
<evidence type="ECO:0000313" key="21">
    <source>
        <dbReference type="Proteomes" id="UP001149813"/>
    </source>
</evidence>